<dbReference type="Proteomes" id="UP001237642">
    <property type="component" value="Unassembled WGS sequence"/>
</dbReference>
<dbReference type="EMBL" id="JAUIZM010000011">
    <property type="protein sequence ID" value="KAK1355188.1"/>
    <property type="molecule type" value="Genomic_DNA"/>
</dbReference>
<proteinExistence type="predicted"/>
<organism evidence="1 2">
    <name type="scientific">Heracleum sosnowskyi</name>
    <dbReference type="NCBI Taxonomy" id="360622"/>
    <lineage>
        <taxon>Eukaryota</taxon>
        <taxon>Viridiplantae</taxon>
        <taxon>Streptophyta</taxon>
        <taxon>Embryophyta</taxon>
        <taxon>Tracheophyta</taxon>
        <taxon>Spermatophyta</taxon>
        <taxon>Magnoliopsida</taxon>
        <taxon>eudicotyledons</taxon>
        <taxon>Gunneridae</taxon>
        <taxon>Pentapetalae</taxon>
        <taxon>asterids</taxon>
        <taxon>campanulids</taxon>
        <taxon>Apiales</taxon>
        <taxon>Apiaceae</taxon>
        <taxon>Apioideae</taxon>
        <taxon>apioid superclade</taxon>
        <taxon>Tordylieae</taxon>
        <taxon>Tordyliinae</taxon>
        <taxon>Heracleum</taxon>
    </lineage>
</organism>
<sequence length="100" mass="11088">MEALRKFDGQYWKNLFDSCVGKTDWPMEVRHVVGVGCASAGDTSASLSAYYAAAGIPLILFLPANRISKTNSKTLDLKPQPNKQRSIYVHLYIILKTGHC</sequence>
<gene>
    <name evidence="1" type="ORF">POM88_048444</name>
</gene>
<evidence type="ECO:0008006" key="3">
    <source>
        <dbReference type="Google" id="ProtNLM"/>
    </source>
</evidence>
<dbReference type="InterPro" id="IPR036052">
    <property type="entry name" value="TrpB-like_PALP_sf"/>
</dbReference>
<dbReference type="SUPFAM" id="SSF53686">
    <property type="entry name" value="Tryptophan synthase beta subunit-like PLP-dependent enzymes"/>
    <property type="match status" value="1"/>
</dbReference>
<keyword evidence="2" id="KW-1185">Reference proteome</keyword>
<reference evidence="1" key="1">
    <citation type="submission" date="2023-02" db="EMBL/GenBank/DDBJ databases">
        <title>Genome of toxic invasive species Heracleum sosnowskyi carries increased number of genes despite the absence of recent whole-genome duplications.</title>
        <authorList>
            <person name="Schelkunov M."/>
            <person name="Shtratnikova V."/>
            <person name="Makarenko M."/>
            <person name="Klepikova A."/>
            <person name="Omelchenko D."/>
            <person name="Novikova G."/>
            <person name="Obukhova E."/>
            <person name="Bogdanov V."/>
            <person name="Penin A."/>
            <person name="Logacheva M."/>
        </authorList>
    </citation>
    <scope>NUCLEOTIDE SEQUENCE</scope>
    <source>
        <strain evidence="1">Hsosn_3</strain>
        <tissue evidence="1">Leaf</tissue>
    </source>
</reference>
<comment type="caution">
    <text evidence="1">The sequence shown here is derived from an EMBL/GenBank/DDBJ whole genome shotgun (WGS) entry which is preliminary data.</text>
</comment>
<dbReference type="Gene3D" id="3.40.50.1100">
    <property type="match status" value="1"/>
</dbReference>
<protein>
    <recommendedName>
        <fullName evidence="3">Tryptophan synthase beta chain-like PALP domain-containing protein</fullName>
    </recommendedName>
</protein>
<evidence type="ECO:0000313" key="1">
    <source>
        <dbReference type="EMBL" id="KAK1355188.1"/>
    </source>
</evidence>
<dbReference type="AlphaFoldDB" id="A0AAD8M0L9"/>
<accession>A0AAD8M0L9</accession>
<reference evidence="1" key="2">
    <citation type="submission" date="2023-05" db="EMBL/GenBank/DDBJ databases">
        <authorList>
            <person name="Schelkunov M.I."/>
        </authorList>
    </citation>
    <scope>NUCLEOTIDE SEQUENCE</scope>
    <source>
        <strain evidence="1">Hsosn_3</strain>
        <tissue evidence="1">Leaf</tissue>
    </source>
</reference>
<name>A0AAD8M0L9_9APIA</name>
<evidence type="ECO:0000313" key="2">
    <source>
        <dbReference type="Proteomes" id="UP001237642"/>
    </source>
</evidence>